<reference evidence="2" key="1">
    <citation type="journal article" date="2014" name="Front. Microbiol.">
        <title>High frequency of phylogenetically diverse reductive dehalogenase-homologous genes in deep subseafloor sedimentary metagenomes.</title>
        <authorList>
            <person name="Kawai M."/>
            <person name="Futagami T."/>
            <person name="Toyoda A."/>
            <person name="Takaki Y."/>
            <person name="Nishi S."/>
            <person name="Hori S."/>
            <person name="Arai W."/>
            <person name="Tsubouchi T."/>
            <person name="Morono Y."/>
            <person name="Uchiyama I."/>
            <person name="Ito T."/>
            <person name="Fujiyama A."/>
            <person name="Inagaki F."/>
            <person name="Takami H."/>
        </authorList>
    </citation>
    <scope>NUCLEOTIDE SEQUENCE</scope>
    <source>
        <strain evidence="2">Expedition CK06-06</strain>
    </source>
</reference>
<feature type="non-terminal residue" evidence="2">
    <location>
        <position position="1"/>
    </location>
</feature>
<keyword evidence="1" id="KW-1133">Transmembrane helix</keyword>
<accession>X1A767</accession>
<proteinExistence type="predicted"/>
<organism evidence="2">
    <name type="scientific">marine sediment metagenome</name>
    <dbReference type="NCBI Taxonomy" id="412755"/>
    <lineage>
        <taxon>unclassified sequences</taxon>
        <taxon>metagenomes</taxon>
        <taxon>ecological metagenomes</taxon>
    </lineage>
</organism>
<evidence type="ECO:0000256" key="1">
    <source>
        <dbReference type="SAM" id="Phobius"/>
    </source>
</evidence>
<feature type="transmembrane region" description="Helical" evidence="1">
    <location>
        <begin position="70"/>
        <end position="93"/>
    </location>
</feature>
<protein>
    <submittedName>
        <fullName evidence="2">Uncharacterized protein</fullName>
    </submittedName>
</protein>
<dbReference type="EMBL" id="BART01006572">
    <property type="protein sequence ID" value="GAG65967.1"/>
    <property type="molecule type" value="Genomic_DNA"/>
</dbReference>
<dbReference type="AlphaFoldDB" id="X1A767"/>
<keyword evidence="1" id="KW-0472">Membrane</keyword>
<gene>
    <name evidence="2" type="ORF">S01H4_14989</name>
</gene>
<evidence type="ECO:0000313" key="2">
    <source>
        <dbReference type="EMBL" id="GAG65967.1"/>
    </source>
</evidence>
<comment type="caution">
    <text evidence="2">The sequence shown here is derived from an EMBL/GenBank/DDBJ whole genome shotgun (WGS) entry which is preliminary data.</text>
</comment>
<keyword evidence="1" id="KW-0812">Transmembrane</keyword>
<name>X1A767_9ZZZZ</name>
<sequence>HPLQSGELYFGEEVETTISDVSPGIKDSVQQHFTESTIMRAAQLGLNFLWTSPEFVNYAPQMFEWWTSQWYLPHILTIFLPMALTQIISLAAIE</sequence>